<comment type="caution">
    <text evidence="2">The sequence shown here is derived from an EMBL/GenBank/DDBJ whole genome shotgun (WGS) entry which is preliminary data.</text>
</comment>
<protein>
    <submittedName>
        <fullName evidence="2">Uncharacterized protein</fullName>
    </submittedName>
</protein>
<reference evidence="2 3" key="1">
    <citation type="submission" date="2024-03" db="EMBL/GenBank/DDBJ databases">
        <title>A high-quality draft genome sequence of Diaporthe vaccinii, a causative agent of upright dieback and viscid rot disease in cranberry plants.</title>
        <authorList>
            <person name="Sarrasin M."/>
            <person name="Lang B.F."/>
            <person name="Burger G."/>
        </authorList>
    </citation>
    <scope>NUCLEOTIDE SEQUENCE [LARGE SCALE GENOMIC DNA]</scope>
    <source>
        <strain evidence="2 3">IS7</strain>
    </source>
</reference>
<keyword evidence="3" id="KW-1185">Reference proteome</keyword>
<feature type="compositionally biased region" description="Basic and acidic residues" evidence="1">
    <location>
        <begin position="109"/>
        <end position="123"/>
    </location>
</feature>
<feature type="region of interest" description="Disordered" evidence="1">
    <location>
        <begin position="63"/>
        <end position="123"/>
    </location>
</feature>
<evidence type="ECO:0000313" key="3">
    <source>
        <dbReference type="Proteomes" id="UP001600888"/>
    </source>
</evidence>
<name>A0ABR4EWS0_9PEZI</name>
<evidence type="ECO:0000256" key="1">
    <source>
        <dbReference type="SAM" id="MobiDB-lite"/>
    </source>
</evidence>
<feature type="compositionally biased region" description="Polar residues" evidence="1">
    <location>
        <begin position="63"/>
        <end position="72"/>
    </location>
</feature>
<gene>
    <name evidence="2" type="ORF">FJTKL_06717</name>
</gene>
<accession>A0ABR4EWS0</accession>
<dbReference type="Proteomes" id="UP001600888">
    <property type="component" value="Unassembled WGS sequence"/>
</dbReference>
<dbReference type="EMBL" id="JBAWTH010000023">
    <property type="protein sequence ID" value="KAL2286736.1"/>
    <property type="molecule type" value="Genomic_DNA"/>
</dbReference>
<evidence type="ECO:0000313" key="2">
    <source>
        <dbReference type="EMBL" id="KAL2286736.1"/>
    </source>
</evidence>
<feature type="compositionally biased region" description="Polar residues" evidence="1">
    <location>
        <begin position="1"/>
        <end position="11"/>
    </location>
</feature>
<proteinExistence type="predicted"/>
<feature type="region of interest" description="Disordered" evidence="1">
    <location>
        <begin position="1"/>
        <end position="48"/>
    </location>
</feature>
<organism evidence="2 3">
    <name type="scientific">Diaporthe vaccinii</name>
    <dbReference type="NCBI Taxonomy" id="105482"/>
    <lineage>
        <taxon>Eukaryota</taxon>
        <taxon>Fungi</taxon>
        <taxon>Dikarya</taxon>
        <taxon>Ascomycota</taxon>
        <taxon>Pezizomycotina</taxon>
        <taxon>Sordariomycetes</taxon>
        <taxon>Sordariomycetidae</taxon>
        <taxon>Diaporthales</taxon>
        <taxon>Diaporthaceae</taxon>
        <taxon>Diaporthe</taxon>
        <taxon>Diaporthe eres species complex</taxon>
    </lineage>
</organism>
<sequence length="123" mass="13263">MTGQRRASTAARQAKPGLEVNVSGVLAPSRPGTGQNVADKRQTGTHTQLRARLARHSLFTIRPISNSGSGSAQDFGFGFDTTREQVPTRATIYRPCAQPTNSPQPARVRPTDPTDRPSDRPTP</sequence>